<dbReference type="Gene3D" id="2.120.10.30">
    <property type="entry name" value="TolB, C-terminal domain"/>
    <property type="match status" value="1"/>
</dbReference>
<feature type="region of interest" description="Disordered" evidence="5">
    <location>
        <begin position="833"/>
        <end position="864"/>
    </location>
</feature>
<dbReference type="InterPro" id="IPR011041">
    <property type="entry name" value="Quinoprot_gluc/sorb_DH_b-prop"/>
</dbReference>
<dbReference type="SUPFAM" id="SSF46626">
    <property type="entry name" value="Cytochrome c"/>
    <property type="match status" value="1"/>
</dbReference>
<dbReference type="PROSITE" id="PS51007">
    <property type="entry name" value="CYTC"/>
    <property type="match status" value="1"/>
</dbReference>
<keyword evidence="2 4" id="KW-0479">Metal-binding</keyword>
<evidence type="ECO:0000256" key="4">
    <source>
        <dbReference type="PROSITE-ProRule" id="PRU00433"/>
    </source>
</evidence>
<keyword evidence="8" id="KW-1185">Reference proteome</keyword>
<feature type="compositionally biased region" description="Low complexity" evidence="5">
    <location>
        <begin position="839"/>
        <end position="862"/>
    </location>
</feature>
<organism evidence="7 8">
    <name type="scientific">Spirosoma validum</name>
    <dbReference type="NCBI Taxonomy" id="2771355"/>
    <lineage>
        <taxon>Bacteria</taxon>
        <taxon>Pseudomonadati</taxon>
        <taxon>Bacteroidota</taxon>
        <taxon>Cytophagia</taxon>
        <taxon>Cytophagales</taxon>
        <taxon>Cytophagaceae</taxon>
        <taxon>Spirosoma</taxon>
    </lineage>
</organism>
<protein>
    <submittedName>
        <fullName evidence="7">HEAT repeat domain-containing protein</fullName>
    </submittedName>
</protein>
<dbReference type="InterPro" id="IPR011989">
    <property type="entry name" value="ARM-like"/>
</dbReference>
<dbReference type="Gene3D" id="1.10.760.10">
    <property type="entry name" value="Cytochrome c-like domain"/>
    <property type="match status" value="1"/>
</dbReference>
<dbReference type="EMBL" id="JACXAA010000001">
    <property type="protein sequence ID" value="MBD2752177.1"/>
    <property type="molecule type" value="Genomic_DNA"/>
</dbReference>
<evidence type="ECO:0000256" key="5">
    <source>
        <dbReference type="SAM" id="MobiDB-lite"/>
    </source>
</evidence>
<proteinExistence type="predicted"/>
<sequence length="1052" mass="115830">MKSIFSLSPLPVALTTIGFLYLTGQPLQLQQVSATLPNATQTYQQRNVVSSDSSKLYVPDDLEATLWAESPMFYNPTNMDIDAKGRIWITEAVNYRKFNNKAEGRLDHPEGERIVILEDTNGDGKADDSKVFVTDPDLVSPLGIAVIGNKVIVSAAPNIVVYIDENGDDKPDKKEVMLSGFGGTDHDHSLHSVVAGPDGKYYFNTGNAGPHVVSDKDGWTLRSGSMYVGGTPYNKINHGNQVSDDGRVWVGGLALRINADGSNLKVMAQNFRNNYETALDSYGNMWQNDNDDEVMACRTSWLMEGANAGYFSADGTRNWKGDQRPGQSIPTAHWHQEDPGVMPVGDLTGAGSPTGMVVYEGDELGLPYRGMLLSAEAGRNVIFGYKPELSGAGYRMPRTDFISTFPKVDENYKWNDVNNDSRKWFRPSDVTVGTDGAIYVADWYDPIVGGHQMKDRQGYGRIYRITPKGKNLKAPKIDLRSTQGQIAALLNPAVNVRMLGFDALQEQGEKVIAPVMALLTSPNPYHRARAIFLLVQLGGEGQFEVERLLKSDDPMTRITALRALRSITPENNKSNPGLTTSQEALLPLLGNLSLDRNAAVRREVAVALRDIPYAECRVMLKNLVNSYDGKDRWYLNALSEAADGKEENLFADLTLPDDPIQWDQRTADLMWEFHPAAAVGLFKKRAESQALSADARRQAITSLAFIKNQSAAKAMLDLSKSSDKDVADQANYWLDFRRGNDWAKFLNWDEVKPVAVSSEEQRMLAKRKELLDDIKTEAEKRKLAIEMSKDPEGAKILIGLAAEKKLSDDLIKAAGPGIRTNKDQTVRMMGKEDFPWKRPNSTATNTETASVSTTSTQQPSSEKIATPVETVAKEPTKTPPVSTVPVQATNVETPPAKPAMATTKPDANSPISQIAMLTGDERNGRTLFKTNCATCHRHGQQGEDIGPDLSKIHQKLDKSGLLEAIVYPNAGIAFGYEPYMIMTKTGQTYYGFLVSDGEQSVVIKGIKGIRHTIPADKISSRRQYKNSLMPDPNALGLNQQQLADLAAFLLKQ</sequence>
<dbReference type="RefSeq" id="WP_191037788.1">
    <property type="nucleotide sequence ID" value="NZ_JACXAA010000001.1"/>
</dbReference>
<accession>A0A927AYV6</accession>
<evidence type="ECO:0000256" key="2">
    <source>
        <dbReference type="ARBA" id="ARBA00022723"/>
    </source>
</evidence>
<evidence type="ECO:0000256" key="3">
    <source>
        <dbReference type="ARBA" id="ARBA00023004"/>
    </source>
</evidence>
<dbReference type="Pfam" id="PF13646">
    <property type="entry name" value="HEAT_2"/>
    <property type="match status" value="1"/>
</dbReference>
<dbReference type="NCBIfam" id="TIGR02603">
    <property type="entry name" value="CxxCH_TIGR02603"/>
    <property type="match status" value="1"/>
</dbReference>
<dbReference type="InterPro" id="IPR036909">
    <property type="entry name" value="Cyt_c-like_dom_sf"/>
</dbReference>
<feature type="domain" description="Cytochrome c" evidence="6">
    <location>
        <begin position="919"/>
        <end position="1052"/>
    </location>
</feature>
<comment type="caution">
    <text evidence="7">The sequence shown here is derived from an EMBL/GenBank/DDBJ whole genome shotgun (WGS) entry which is preliminary data.</text>
</comment>
<dbReference type="Pfam" id="PF23500">
    <property type="entry name" value="DUF7133"/>
    <property type="match status" value="1"/>
</dbReference>
<dbReference type="InterPro" id="IPR013428">
    <property type="entry name" value="Membrane-bound_put_N"/>
</dbReference>
<dbReference type="NCBIfam" id="TIGR02604">
    <property type="entry name" value="Piru_Ver_Nterm"/>
    <property type="match status" value="1"/>
</dbReference>
<dbReference type="GO" id="GO:0046872">
    <property type="term" value="F:metal ion binding"/>
    <property type="evidence" value="ECO:0007669"/>
    <property type="project" value="UniProtKB-KW"/>
</dbReference>
<evidence type="ECO:0000313" key="8">
    <source>
        <dbReference type="Proteomes" id="UP000653797"/>
    </source>
</evidence>
<dbReference type="PANTHER" id="PTHR33546">
    <property type="entry name" value="LARGE, MULTIFUNCTIONAL SECRETED PROTEIN-RELATED"/>
    <property type="match status" value="1"/>
</dbReference>
<keyword evidence="3 4" id="KW-0408">Iron</keyword>
<dbReference type="InterPro" id="IPR016024">
    <property type="entry name" value="ARM-type_fold"/>
</dbReference>
<dbReference type="SUPFAM" id="SSF50952">
    <property type="entry name" value="Soluble quinoprotein glucose dehydrogenase"/>
    <property type="match status" value="1"/>
</dbReference>
<dbReference type="InterPro" id="IPR009056">
    <property type="entry name" value="Cyt_c-like_dom"/>
</dbReference>
<dbReference type="Pfam" id="PF00034">
    <property type="entry name" value="Cytochrom_C"/>
    <property type="match status" value="1"/>
</dbReference>
<gene>
    <name evidence="7" type="ORF">IC230_04685</name>
</gene>
<dbReference type="GO" id="GO:0009055">
    <property type="term" value="F:electron transfer activity"/>
    <property type="evidence" value="ECO:0007669"/>
    <property type="project" value="InterPro"/>
</dbReference>
<dbReference type="SUPFAM" id="SSF48371">
    <property type="entry name" value="ARM repeat"/>
    <property type="match status" value="1"/>
</dbReference>
<dbReference type="InterPro" id="IPR011042">
    <property type="entry name" value="6-blade_b-propeller_TolB-like"/>
</dbReference>
<evidence type="ECO:0000259" key="6">
    <source>
        <dbReference type="PROSITE" id="PS51007"/>
    </source>
</evidence>
<evidence type="ECO:0000313" key="7">
    <source>
        <dbReference type="EMBL" id="MBD2752177.1"/>
    </source>
</evidence>
<keyword evidence="1 4" id="KW-0349">Heme</keyword>
<dbReference type="GO" id="GO:0020037">
    <property type="term" value="F:heme binding"/>
    <property type="evidence" value="ECO:0007669"/>
    <property type="project" value="InterPro"/>
</dbReference>
<dbReference type="InterPro" id="IPR013427">
    <property type="entry name" value="Haem-bd_dom_put"/>
</dbReference>
<dbReference type="Proteomes" id="UP000653797">
    <property type="component" value="Unassembled WGS sequence"/>
</dbReference>
<dbReference type="Gene3D" id="1.25.10.10">
    <property type="entry name" value="Leucine-rich Repeat Variant"/>
    <property type="match status" value="1"/>
</dbReference>
<dbReference type="PANTHER" id="PTHR33546:SF1">
    <property type="entry name" value="LARGE, MULTIFUNCTIONAL SECRETED PROTEIN"/>
    <property type="match status" value="1"/>
</dbReference>
<reference evidence="7" key="1">
    <citation type="submission" date="2020-09" db="EMBL/GenBank/DDBJ databases">
        <authorList>
            <person name="Kim M.K."/>
        </authorList>
    </citation>
    <scope>NUCLEOTIDE SEQUENCE</scope>
    <source>
        <strain evidence="7">BT704</strain>
    </source>
</reference>
<dbReference type="InterPro" id="IPR055557">
    <property type="entry name" value="DUF7133"/>
</dbReference>
<name>A0A927AYV6_9BACT</name>
<evidence type="ECO:0000256" key="1">
    <source>
        <dbReference type="ARBA" id="ARBA00022617"/>
    </source>
</evidence>
<dbReference type="AlphaFoldDB" id="A0A927AYV6"/>